<evidence type="ECO:0000313" key="1">
    <source>
        <dbReference type="EMBL" id="NWB94283.1"/>
    </source>
</evidence>
<dbReference type="RefSeq" id="WP_177099319.1">
    <property type="nucleotide sequence ID" value="NZ_JACAQB010000001.1"/>
</dbReference>
<proteinExistence type="predicted"/>
<organism evidence="1 2">
    <name type="scientific">Pseudomonas gingeri</name>
    <dbReference type="NCBI Taxonomy" id="117681"/>
    <lineage>
        <taxon>Bacteria</taxon>
        <taxon>Pseudomonadati</taxon>
        <taxon>Pseudomonadota</taxon>
        <taxon>Gammaproteobacteria</taxon>
        <taxon>Pseudomonadales</taxon>
        <taxon>Pseudomonadaceae</taxon>
        <taxon>Pseudomonas</taxon>
    </lineage>
</organism>
<gene>
    <name evidence="1" type="ORF">HX882_00075</name>
</gene>
<dbReference type="AlphaFoldDB" id="A0A7Y7X6P7"/>
<accession>A0A7Y7X6P7</accession>
<name>A0A7Y7X6P7_9PSED</name>
<comment type="caution">
    <text evidence="1">The sequence shown here is derived from an EMBL/GenBank/DDBJ whole genome shotgun (WGS) entry which is preliminary data.</text>
</comment>
<evidence type="ECO:0000313" key="2">
    <source>
        <dbReference type="Proteomes" id="UP000539985"/>
    </source>
</evidence>
<dbReference type="EMBL" id="JACAQB010000001">
    <property type="protein sequence ID" value="NWB94283.1"/>
    <property type="molecule type" value="Genomic_DNA"/>
</dbReference>
<protein>
    <submittedName>
        <fullName evidence="1">Uncharacterized protein</fullName>
    </submittedName>
</protein>
<sequence>MMTVNTHQKMTSAALACRVRDRLSTVQNSNARLEEMQTSEVAQRLQSLLAAKGKLTRRPKAGASF</sequence>
<reference evidence="1 2" key="1">
    <citation type="submission" date="2020-04" db="EMBL/GenBank/DDBJ databases">
        <title>Molecular characterization of pseudomonads from Agaricus bisporus reveal novel blotch 2 pathogens in Western Europe.</title>
        <authorList>
            <person name="Taparia T."/>
            <person name="Krijger M."/>
            <person name="Haynes E."/>
            <person name="Elpinstone J.G."/>
            <person name="Noble R."/>
            <person name="Van Der Wolf J."/>
        </authorList>
    </citation>
    <scope>NUCLEOTIDE SEQUENCE [LARGE SCALE GENOMIC DNA]</scope>
    <source>
        <strain evidence="1 2">H7001</strain>
    </source>
</reference>
<dbReference type="Proteomes" id="UP000539985">
    <property type="component" value="Unassembled WGS sequence"/>
</dbReference>